<comment type="caution">
    <text evidence="2">The sequence shown here is derived from an EMBL/GenBank/DDBJ whole genome shotgun (WGS) entry which is preliminary data.</text>
</comment>
<dbReference type="Pfam" id="PF05656">
    <property type="entry name" value="DUF805"/>
    <property type="match status" value="1"/>
</dbReference>
<sequence>MELFTSFEGRISRGQWWIGVIVLLIAVLILQLVLGVLFGTGFFGRLLVLLVSLGLLYPALALATKRLADRGKPTMPRLALFYGPGVLMMLLDTFRIGYRPMAEMPGMPTMQVEGMPPPESMVPGMLPMLVGLAGFVAAIWALVELGILKGDAEANAYGPPPA</sequence>
<feature type="transmembrane region" description="Helical" evidence="1">
    <location>
        <begin position="125"/>
        <end position="143"/>
    </location>
</feature>
<reference evidence="2 3" key="1">
    <citation type="journal article" date="2000" name="Arch. Microbiol.">
        <title>Rhodobaca bogoriensis gen. nov. and sp. nov., an alkaliphilic purple nonsulfur bacterium from African Rift Valley soda lakes.</title>
        <authorList>
            <person name="Milford A.D."/>
            <person name="Achenbach L.A."/>
            <person name="Jung D.O."/>
            <person name="Madigan M.T."/>
        </authorList>
    </citation>
    <scope>NUCLEOTIDE SEQUENCE [LARGE SCALE GENOMIC DNA]</scope>
    <source>
        <strain evidence="2 3">2376</strain>
    </source>
</reference>
<dbReference type="InterPro" id="IPR008523">
    <property type="entry name" value="DUF805"/>
</dbReference>
<organism evidence="2 3">
    <name type="scientific">Rhabdonatronobacter sediminivivens</name>
    <dbReference type="NCBI Taxonomy" id="2743469"/>
    <lineage>
        <taxon>Bacteria</taxon>
        <taxon>Pseudomonadati</taxon>
        <taxon>Pseudomonadota</taxon>
        <taxon>Alphaproteobacteria</taxon>
        <taxon>Rhodobacterales</taxon>
        <taxon>Paracoccaceae</taxon>
        <taxon>Rhabdonatronobacter</taxon>
    </lineage>
</organism>
<dbReference type="AlphaFoldDB" id="A0A7Z0I0M2"/>
<feature type="transmembrane region" description="Helical" evidence="1">
    <location>
        <begin position="79"/>
        <end position="98"/>
    </location>
</feature>
<dbReference type="EMBL" id="JACBXS010000024">
    <property type="protein sequence ID" value="NYS25751.1"/>
    <property type="molecule type" value="Genomic_DNA"/>
</dbReference>
<feature type="transmembrane region" description="Helical" evidence="1">
    <location>
        <begin position="46"/>
        <end position="67"/>
    </location>
</feature>
<protein>
    <submittedName>
        <fullName evidence="2">DUF805 domain-containing protein</fullName>
    </submittedName>
</protein>
<dbReference type="Proteomes" id="UP000529417">
    <property type="component" value="Unassembled WGS sequence"/>
</dbReference>
<evidence type="ECO:0000313" key="2">
    <source>
        <dbReference type="EMBL" id="NYS25751.1"/>
    </source>
</evidence>
<proteinExistence type="predicted"/>
<dbReference type="RefSeq" id="WP_179906550.1">
    <property type="nucleotide sequence ID" value="NZ_JACBXS010000024.1"/>
</dbReference>
<accession>A0A7Z0I0M2</accession>
<evidence type="ECO:0000313" key="3">
    <source>
        <dbReference type="Proteomes" id="UP000529417"/>
    </source>
</evidence>
<keyword evidence="1" id="KW-0812">Transmembrane</keyword>
<name>A0A7Z0I0M2_9RHOB</name>
<evidence type="ECO:0000256" key="1">
    <source>
        <dbReference type="SAM" id="Phobius"/>
    </source>
</evidence>
<dbReference type="GO" id="GO:0016020">
    <property type="term" value="C:membrane"/>
    <property type="evidence" value="ECO:0007669"/>
    <property type="project" value="InterPro"/>
</dbReference>
<gene>
    <name evidence="2" type="ORF">HUK65_12180</name>
</gene>
<keyword evidence="1" id="KW-1133">Transmembrane helix</keyword>
<feature type="transmembrane region" description="Helical" evidence="1">
    <location>
        <begin position="16"/>
        <end position="40"/>
    </location>
</feature>
<keyword evidence="1" id="KW-0472">Membrane</keyword>
<keyword evidence="3" id="KW-1185">Reference proteome</keyword>